<dbReference type="InterPro" id="IPR017941">
    <property type="entry name" value="Rieske_2Fe-2S"/>
</dbReference>
<dbReference type="InterPro" id="IPR050584">
    <property type="entry name" value="Cholesterol_7-desaturase"/>
</dbReference>
<dbReference type="GO" id="GO:0016491">
    <property type="term" value="F:oxidoreductase activity"/>
    <property type="evidence" value="ECO:0007669"/>
    <property type="project" value="UniProtKB-KW"/>
</dbReference>
<keyword evidence="4" id="KW-0408">Iron</keyword>
<evidence type="ECO:0000256" key="5">
    <source>
        <dbReference type="ARBA" id="ARBA00023014"/>
    </source>
</evidence>
<dbReference type="InterPro" id="IPR036922">
    <property type="entry name" value="Rieske_2Fe-2S_sf"/>
</dbReference>
<protein>
    <recommendedName>
        <fullName evidence="6">Rieske domain-containing protein</fullName>
    </recommendedName>
</protein>
<dbReference type="GO" id="GO:0051537">
    <property type="term" value="F:2 iron, 2 sulfur cluster binding"/>
    <property type="evidence" value="ECO:0007669"/>
    <property type="project" value="UniProtKB-KW"/>
</dbReference>
<keyword evidence="5" id="KW-0411">Iron-sulfur</keyword>
<keyword evidence="1" id="KW-0001">2Fe-2S</keyword>
<evidence type="ECO:0000256" key="1">
    <source>
        <dbReference type="ARBA" id="ARBA00022714"/>
    </source>
</evidence>
<reference evidence="7 8" key="1">
    <citation type="submission" date="2015-03" db="EMBL/GenBank/DDBJ databases">
        <title>Draft Genome Sequence of Burkholderia andropogonis type strain ICMP2807, isolated from Sorghum bicolor.</title>
        <authorList>
            <person name="Lopes-Santos L."/>
            <person name="Castro D.B."/>
            <person name="Ottoboni L.M."/>
            <person name="Park D."/>
            <person name="Weirc B.S."/>
            <person name="Destefano S.A."/>
        </authorList>
    </citation>
    <scope>NUCLEOTIDE SEQUENCE [LARGE SCALE GENOMIC DNA]</scope>
    <source>
        <strain evidence="7 8">ICMP2807</strain>
    </source>
</reference>
<dbReference type="EMBL" id="LAQU01000016">
    <property type="protein sequence ID" value="KKB62773.1"/>
    <property type="molecule type" value="Genomic_DNA"/>
</dbReference>
<keyword evidence="2" id="KW-0479">Metal-binding</keyword>
<evidence type="ECO:0000313" key="7">
    <source>
        <dbReference type="EMBL" id="KKB62773.1"/>
    </source>
</evidence>
<evidence type="ECO:0000256" key="4">
    <source>
        <dbReference type="ARBA" id="ARBA00023004"/>
    </source>
</evidence>
<dbReference type="AlphaFoldDB" id="A0A0F5JY56"/>
<dbReference type="SUPFAM" id="SSF55961">
    <property type="entry name" value="Bet v1-like"/>
    <property type="match status" value="1"/>
</dbReference>
<comment type="caution">
    <text evidence="7">The sequence shown here is derived from an EMBL/GenBank/DDBJ whole genome shotgun (WGS) entry which is preliminary data.</text>
</comment>
<dbReference type="PANTHER" id="PTHR21266:SF60">
    <property type="entry name" value="3-KETOSTEROID-9-ALPHA-MONOOXYGENASE, OXYGENASE COMPONENT"/>
    <property type="match status" value="1"/>
</dbReference>
<evidence type="ECO:0000259" key="6">
    <source>
        <dbReference type="PROSITE" id="PS51296"/>
    </source>
</evidence>
<accession>A0A0F5JY56</accession>
<name>A0A0F5JY56_9BURK</name>
<dbReference type="Gene3D" id="3.90.380.10">
    <property type="entry name" value="Naphthalene 1,2-dioxygenase Alpha Subunit, Chain A, domain 1"/>
    <property type="match status" value="1"/>
</dbReference>
<sequence>MRADRPLARRLLGESVVLFRDASGDATALANRCPHRFAPLSGGNVGADGTLGCPYHGLRFDSTGRCVHNPHGDGRIPDAARVRRFPVKERDSAVWIWMGEPSLCNAAWETTARFPFLSRDENEISTGYLRSEAHYQLSADNLLDLSHFQFLHPDTLGSPAMAADPGRFEQRGDTVWSLRGTCNEILPPFVAQAFGVPPGMPVDRRLAVRWDPPGLMEITITVSPTGQDLGRISHSAHLLTPETEESTHYFFAFGVPKAVGPEAKQLVRFAVDGLMTPFAREDLPMLAAQQASLGNRDFWDALPVLLPIDGGAIRARRVMARRREQEQP</sequence>
<evidence type="ECO:0000313" key="8">
    <source>
        <dbReference type="Proteomes" id="UP000033618"/>
    </source>
</evidence>
<gene>
    <name evidence="7" type="ORF">WM40_15490</name>
</gene>
<feature type="domain" description="Rieske" evidence="6">
    <location>
        <begin position="1"/>
        <end position="96"/>
    </location>
</feature>
<dbReference type="STRING" id="28092.WM40_15490"/>
<keyword evidence="8" id="KW-1185">Reference proteome</keyword>
<dbReference type="Pfam" id="PF19112">
    <property type="entry name" value="VanA_C"/>
    <property type="match status" value="1"/>
</dbReference>
<dbReference type="GO" id="GO:0046872">
    <property type="term" value="F:metal ion binding"/>
    <property type="evidence" value="ECO:0007669"/>
    <property type="project" value="UniProtKB-KW"/>
</dbReference>
<dbReference type="InterPro" id="IPR044043">
    <property type="entry name" value="VanA_C_cat"/>
</dbReference>
<dbReference type="Gene3D" id="2.102.10.10">
    <property type="entry name" value="Rieske [2Fe-2S] iron-sulphur domain"/>
    <property type="match status" value="1"/>
</dbReference>
<organism evidence="7 8">
    <name type="scientific">Robbsia andropogonis</name>
    <dbReference type="NCBI Taxonomy" id="28092"/>
    <lineage>
        <taxon>Bacteria</taxon>
        <taxon>Pseudomonadati</taxon>
        <taxon>Pseudomonadota</taxon>
        <taxon>Betaproteobacteria</taxon>
        <taxon>Burkholderiales</taxon>
        <taxon>Burkholderiaceae</taxon>
        <taxon>Robbsia</taxon>
    </lineage>
</organism>
<dbReference type="PATRIC" id="fig|28092.6.peg.3657"/>
<dbReference type="SUPFAM" id="SSF50022">
    <property type="entry name" value="ISP domain"/>
    <property type="match status" value="1"/>
</dbReference>
<proteinExistence type="predicted"/>
<evidence type="ECO:0000256" key="2">
    <source>
        <dbReference type="ARBA" id="ARBA00022723"/>
    </source>
</evidence>
<dbReference type="Proteomes" id="UP000033618">
    <property type="component" value="Unassembled WGS sequence"/>
</dbReference>
<keyword evidence="3" id="KW-0560">Oxidoreductase</keyword>
<evidence type="ECO:0000256" key="3">
    <source>
        <dbReference type="ARBA" id="ARBA00023002"/>
    </source>
</evidence>
<dbReference type="Pfam" id="PF00355">
    <property type="entry name" value="Rieske"/>
    <property type="match status" value="1"/>
</dbReference>
<dbReference type="PANTHER" id="PTHR21266">
    <property type="entry name" value="IRON-SULFUR DOMAIN CONTAINING PROTEIN"/>
    <property type="match status" value="1"/>
</dbReference>
<dbReference type="PROSITE" id="PS51296">
    <property type="entry name" value="RIESKE"/>
    <property type="match status" value="1"/>
</dbReference>